<feature type="compositionally biased region" description="Pro residues" evidence="2">
    <location>
        <begin position="133"/>
        <end position="145"/>
    </location>
</feature>
<evidence type="ECO:0000256" key="3">
    <source>
        <dbReference type="SAM" id="Phobius"/>
    </source>
</evidence>
<evidence type="ECO:0000313" key="4">
    <source>
        <dbReference type="EMBL" id="KAG0556205.1"/>
    </source>
</evidence>
<keyword evidence="3" id="KW-0812">Transmembrane</keyword>
<dbReference type="AlphaFoldDB" id="A0A8T0GBV0"/>
<accession>A0A8T0GBV0</accession>
<keyword evidence="1" id="KW-0479">Metal-binding</keyword>
<evidence type="ECO:0000313" key="5">
    <source>
        <dbReference type="Proteomes" id="UP000822688"/>
    </source>
</evidence>
<organism evidence="4 5">
    <name type="scientific">Ceratodon purpureus</name>
    <name type="common">Fire moss</name>
    <name type="synonym">Dicranum purpureum</name>
    <dbReference type="NCBI Taxonomy" id="3225"/>
    <lineage>
        <taxon>Eukaryota</taxon>
        <taxon>Viridiplantae</taxon>
        <taxon>Streptophyta</taxon>
        <taxon>Embryophyta</taxon>
        <taxon>Bryophyta</taxon>
        <taxon>Bryophytina</taxon>
        <taxon>Bryopsida</taxon>
        <taxon>Dicranidae</taxon>
        <taxon>Pseudoditrichales</taxon>
        <taxon>Ditrichaceae</taxon>
        <taxon>Ceratodon</taxon>
    </lineage>
</organism>
<comment type="caution">
    <text evidence="4">The sequence shown here is derived from an EMBL/GenBank/DDBJ whole genome shotgun (WGS) entry which is preliminary data.</text>
</comment>
<protein>
    <recommendedName>
        <fullName evidence="6">HMA domain-containing protein</fullName>
    </recommendedName>
</protein>
<dbReference type="EMBL" id="CM026432">
    <property type="protein sequence ID" value="KAG0556205.1"/>
    <property type="molecule type" value="Genomic_DNA"/>
</dbReference>
<dbReference type="PANTHER" id="PTHR22814">
    <property type="entry name" value="COPPER TRANSPORT PROTEIN ATOX1-RELATED"/>
    <property type="match status" value="1"/>
</dbReference>
<dbReference type="Proteomes" id="UP000822688">
    <property type="component" value="Chromosome 11"/>
</dbReference>
<dbReference type="GO" id="GO:0046872">
    <property type="term" value="F:metal ion binding"/>
    <property type="evidence" value="ECO:0007669"/>
    <property type="project" value="UniProtKB-KW"/>
</dbReference>
<reference evidence="4 5" key="1">
    <citation type="submission" date="2020-06" db="EMBL/GenBank/DDBJ databases">
        <title>WGS assembly of Ceratodon purpureus strain R40.</title>
        <authorList>
            <person name="Carey S.B."/>
            <person name="Jenkins J."/>
            <person name="Shu S."/>
            <person name="Lovell J.T."/>
            <person name="Sreedasyam A."/>
            <person name="Maumus F."/>
            <person name="Tiley G.P."/>
            <person name="Fernandez-Pozo N."/>
            <person name="Barry K."/>
            <person name="Chen C."/>
            <person name="Wang M."/>
            <person name="Lipzen A."/>
            <person name="Daum C."/>
            <person name="Saski C.A."/>
            <person name="Payton A.C."/>
            <person name="Mcbreen J.C."/>
            <person name="Conrad R.E."/>
            <person name="Kollar L.M."/>
            <person name="Olsson S."/>
            <person name="Huttunen S."/>
            <person name="Landis J.B."/>
            <person name="Wickett N.J."/>
            <person name="Johnson M.G."/>
            <person name="Rensing S.A."/>
            <person name="Grimwood J."/>
            <person name="Schmutz J."/>
            <person name="Mcdaniel S.F."/>
        </authorList>
    </citation>
    <scope>NUCLEOTIDE SEQUENCE [LARGE SCALE GENOMIC DNA]</scope>
    <source>
        <strain evidence="4 5">R40</strain>
    </source>
</reference>
<gene>
    <name evidence="4" type="ORF">KC19_11G034800</name>
</gene>
<keyword evidence="5" id="KW-1185">Reference proteome</keyword>
<evidence type="ECO:0000256" key="1">
    <source>
        <dbReference type="ARBA" id="ARBA00022723"/>
    </source>
</evidence>
<keyword evidence="3" id="KW-0472">Membrane</keyword>
<dbReference type="InterPro" id="IPR036163">
    <property type="entry name" value="HMA_dom_sf"/>
</dbReference>
<dbReference type="SUPFAM" id="SSF55008">
    <property type="entry name" value="HMA, heavy metal-associated domain"/>
    <property type="match status" value="1"/>
</dbReference>
<feature type="transmembrane region" description="Helical" evidence="3">
    <location>
        <begin position="184"/>
        <end position="201"/>
    </location>
</feature>
<sequence length="203" mass="23341">MQPYNVPRPVYTKDLKDIPDRLWRHEWLRTIDFNKLPKYQLKVRMCCPKCEEKVLEEIWEVHGVVDVIAYRADKKVVVTGMPERPEAGFDSRFEGRDGFLNTDEVLRKAKKIDCRAKFVKLDVPVPVPVITTPKPPKPPAPPKPDQPTGTGHITHVVYPGSSTAPYTQGPPHIFIRDPAQDDNTPFYFLLFVILLLSLLIFRK</sequence>
<dbReference type="PANTHER" id="PTHR22814:SF336">
    <property type="entry name" value="HEAVY METAL-ASSOCIATED ISOPRENYLATED PLANT PROTEIN 23"/>
    <property type="match status" value="1"/>
</dbReference>
<feature type="region of interest" description="Disordered" evidence="2">
    <location>
        <begin position="130"/>
        <end position="161"/>
    </location>
</feature>
<dbReference type="Gene3D" id="3.30.70.100">
    <property type="match status" value="1"/>
</dbReference>
<evidence type="ECO:0000256" key="2">
    <source>
        <dbReference type="SAM" id="MobiDB-lite"/>
    </source>
</evidence>
<keyword evidence="3" id="KW-1133">Transmembrane helix</keyword>
<evidence type="ECO:0008006" key="6">
    <source>
        <dbReference type="Google" id="ProtNLM"/>
    </source>
</evidence>
<proteinExistence type="predicted"/>
<name>A0A8T0GBV0_CERPU</name>